<evidence type="ECO:0000256" key="1">
    <source>
        <dbReference type="ARBA" id="ARBA00004196"/>
    </source>
</evidence>
<dbReference type="RefSeq" id="WP_098192831.1">
    <property type="nucleotide sequence ID" value="NZ_CP023777.1"/>
</dbReference>
<dbReference type="Pfam" id="PF07940">
    <property type="entry name" value="Hepar_II_III_C"/>
    <property type="match status" value="1"/>
</dbReference>
<sequence>MYISTLNYLNTLVNKLSTKNFIYILILCSLFSSGLKAQTARDLLQKSANPEQVKERLLPKEQWLKYPAYTDRQGWDNFTGEAKASLIKNGEQYLNYEWKVIKATEYLEYERSGSRAAMEAPNGANNTALSSLVFAELAEGKGRFMDQIINGVWYNCNLPSWAISAHLSGLQLRKRALPDPKDNVIELVSGDMGAFLSWTYYFFHDEFDKVDTIISSRLKENIQTRILVPYMQRNDYWWQASKPGAFVNNWNPWCNSNVLLCFLLMEENRDKLADAVYKTMRSVDQFINYTKEDGACEEGSSYWGHAAGKMYDYLQVLSYATGGKISIFDKPIIKNMGNYIAYSYVGNGWVVNFADASARNDGDPGLVFRYGKAIHSESMEHFAAYLLHRKENFDVQKSSSRDFFRTLENLSIYKELVQTQPSLPSFSSVWYPQTEVCYMKNKAGYFFAAKGGYNNESHNHNDAGTFSLYIDTLPFFIDAGVGTYTRQTFSSDRYKIWTMQSNYHNLPMVNGQPQPFGKDYKASNASFQEKKKTFSLDIAAAYGKDAAVKAWLRKYTLGDDKLVIEDNYQLAASKEANIINFMTWAQPDISKDGVVVLIKDNKQVRLAYDAAQFTASVETVPLPDKRLSNVWGDQIYRLSLKAKKLSLKGKYKFIISKQ</sequence>
<evidence type="ECO:0000313" key="4">
    <source>
        <dbReference type="Proteomes" id="UP000220133"/>
    </source>
</evidence>
<organism evidence="3 4">
    <name type="scientific">Chitinophaga caeni</name>
    <dbReference type="NCBI Taxonomy" id="2029983"/>
    <lineage>
        <taxon>Bacteria</taxon>
        <taxon>Pseudomonadati</taxon>
        <taxon>Bacteroidota</taxon>
        <taxon>Chitinophagia</taxon>
        <taxon>Chitinophagales</taxon>
        <taxon>Chitinophagaceae</taxon>
        <taxon>Chitinophaga</taxon>
    </lineage>
</organism>
<evidence type="ECO:0000313" key="3">
    <source>
        <dbReference type="EMBL" id="ATL46443.1"/>
    </source>
</evidence>
<name>A0A291QRB6_9BACT</name>
<dbReference type="InterPro" id="IPR008929">
    <property type="entry name" value="Chondroitin_lyas"/>
</dbReference>
<dbReference type="Gene3D" id="2.70.98.70">
    <property type="match status" value="1"/>
</dbReference>
<dbReference type="AlphaFoldDB" id="A0A291QRB6"/>
<protein>
    <submittedName>
        <fullName evidence="3">Heparinase</fullName>
    </submittedName>
</protein>
<dbReference type="InterPro" id="IPR012480">
    <property type="entry name" value="Hepar_II_III_C"/>
</dbReference>
<reference evidence="3 4" key="1">
    <citation type="submission" date="2017-10" db="EMBL/GenBank/DDBJ databases">
        <title>Paenichitinophaga pekingensis gen. nov., sp. nov., isolated from activated sludge.</title>
        <authorList>
            <person name="Jin D."/>
            <person name="Kong X."/>
            <person name="Deng Y."/>
            <person name="Bai Z."/>
        </authorList>
    </citation>
    <scope>NUCLEOTIDE SEQUENCE [LARGE SCALE GENOMIC DNA]</scope>
    <source>
        <strain evidence="3 4">13</strain>
    </source>
</reference>
<dbReference type="GO" id="GO:0030313">
    <property type="term" value="C:cell envelope"/>
    <property type="evidence" value="ECO:0007669"/>
    <property type="project" value="UniProtKB-SubCell"/>
</dbReference>
<gene>
    <name evidence="3" type="ORF">COR50_04215</name>
</gene>
<comment type="subcellular location">
    <subcellularLocation>
        <location evidence="1">Cell envelope</location>
    </subcellularLocation>
</comment>
<dbReference type="OrthoDB" id="9793856at2"/>
<dbReference type="Proteomes" id="UP000220133">
    <property type="component" value="Chromosome"/>
</dbReference>
<feature type="domain" description="Heparinase II/III-like C-terminal" evidence="2">
    <location>
        <begin position="432"/>
        <end position="608"/>
    </location>
</feature>
<proteinExistence type="predicted"/>
<dbReference type="GO" id="GO:0016829">
    <property type="term" value="F:lyase activity"/>
    <property type="evidence" value="ECO:0007669"/>
    <property type="project" value="InterPro"/>
</dbReference>
<dbReference type="SUPFAM" id="SSF48230">
    <property type="entry name" value="Chondroitin AC/alginate lyase"/>
    <property type="match status" value="1"/>
</dbReference>
<evidence type="ECO:0000259" key="2">
    <source>
        <dbReference type="Pfam" id="PF07940"/>
    </source>
</evidence>
<dbReference type="KEGG" id="cbae:COR50_04215"/>
<dbReference type="Gene3D" id="1.50.10.100">
    <property type="entry name" value="Chondroitin AC/alginate lyase"/>
    <property type="match status" value="1"/>
</dbReference>
<accession>A0A291QRB6</accession>
<dbReference type="EMBL" id="CP023777">
    <property type="protein sequence ID" value="ATL46443.1"/>
    <property type="molecule type" value="Genomic_DNA"/>
</dbReference>
<keyword evidence="4" id="KW-1185">Reference proteome</keyword>